<proteinExistence type="predicted"/>
<feature type="domain" description="D-isomer specific 2-hydroxyacid dehydrogenase NAD-binding" evidence="3">
    <location>
        <begin position="41"/>
        <end position="214"/>
    </location>
</feature>
<keyword evidence="5" id="KW-1185">Reference proteome</keyword>
<protein>
    <submittedName>
        <fullName evidence="4">D-3-phosphoglycerate dehydrogenase</fullName>
    </submittedName>
</protein>
<evidence type="ECO:0000256" key="2">
    <source>
        <dbReference type="ARBA" id="ARBA00023027"/>
    </source>
</evidence>
<dbReference type="PANTHER" id="PTHR43333">
    <property type="entry name" value="2-HACID_DH_C DOMAIN-CONTAINING PROTEIN"/>
    <property type="match status" value="1"/>
</dbReference>
<dbReference type="CDD" id="cd05300">
    <property type="entry name" value="2-Hacid_dh_1"/>
    <property type="match status" value="1"/>
</dbReference>
<gene>
    <name evidence="4" type="ORF">JCM21714_2352</name>
</gene>
<evidence type="ECO:0000259" key="3">
    <source>
        <dbReference type="Pfam" id="PF02826"/>
    </source>
</evidence>
<dbReference type="GO" id="GO:0051287">
    <property type="term" value="F:NAD binding"/>
    <property type="evidence" value="ECO:0007669"/>
    <property type="project" value="InterPro"/>
</dbReference>
<sequence>MVHSLGAGVDHFLHDNKWPEDVILTRMICSFGERISEYCLSYILKDLQSHDQFQALQSHKEWQSITPKMLSESKILIYGTGEIGQKIAQAISFFGGVNVYGVSLSGKQKDFFKKVFSLDDHYPLLEEMDFIINTLPLTSDTENMLNKDIFSYLSDAVLINVGRGGKSLSEGDLIHAIKNGKIRLAVLDVLAEEPLPKYHELWNHPQVIITPHISAVTTAEEAVESFVDTLSRIEKNQPLYNRVDIEKGY</sequence>
<dbReference type="STRING" id="1298598.JCM21714_2352"/>
<dbReference type="GO" id="GO:0016491">
    <property type="term" value="F:oxidoreductase activity"/>
    <property type="evidence" value="ECO:0007669"/>
    <property type="project" value="UniProtKB-KW"/>
</dbReference>
<dbReference type="InterPro" id="IPR006140">
    <property type="entry name" value="D-isomer_DH_NAD-bd"/>
</dbReference>
<dbReference type="EMBL" id="BAVS01000011">
    <property type="protein sequence ID" value="GAE93283.1"/>
    <property type="molecule type" value="Genomic_DNA"/>
</dbReference>
<dbReference type="InterPro" id="IPR036291">
    <property type="entry name" value="NAD(P)-bd_dom_sf"/>
</dbReference>
<dbReference type="Pfam" id="PF02826">
    <property type="entry name" value="2-Hacid_dh_C"/>
    <property type="match status" value="1"/>
</dbReference>
<dbReference type="AlphaFoldDB" id="W4VKD6"/>
<organism evidence="4 5">
    <name type="scientific">Gracilibacillus boraciitolerans JCM 21714</name>
    <dbReference type="NCBI Taxonomy" id="1298598"/>
    <lineage>
        <taxon>Bacteria</taxon>
        <taxon>Bacillati</taxon>
        <taxon>Bacillota</taxon>
        <taxon>Bacilli</taxon>
        <taxon>Bacillales</taxon>
        <taxon>Bacillaceae</taxon>
        <taxon>Gracilibacillus</taxon>
    </lineage>
</organism>
<comment type="caution">
    <text evidence="4">The sequence shown here is derived from an EMBL/GenBank/DDBJ whole genome shotgun (WGS) entry which is preliminary data.</text>
</comment>
<accession>W4VKD6</accession>
<keyword evidence="2" id="KW-0520">NAD</keyword>
<keyword evidence="1" id="KW-0560">Oxidoreductase</keyword>
<dbReference type="eggNOG" id="COG0111">
    <property type="taxonomic scope" value="Bacteria"/>
</dbReference>
<evidence type="ECO:0000313" key="4">
    <source>
        <dbReference type="EMBL" id="GAE93283.1"/>
    </source>
</evidence>
<name>W4VKD6_9BACI</name>
<evidence type="ECO:0000313" key="5">
    <source>
        <dbReference type="Proteomes" id="UP000019102"/>
    </source>
</evidence>
<reference evidence="4 5" key="1">
    <citation type="journal article" date="2014" name="Genome Announc.">
        <title>Draft Genome Sequence of the Boron-Tolerant and Moderately Halotolerant Bacterium Gracilibacillus boraciitolerans JCM 21714T.</title>
        <authorList>
            <person name="Ahmed I."/>
            <person name="Oshima K."/>
            <person name="Suda W."/>
            <person name="Kitamura K."/>
            <person name="Iida T."/>
            <person name="Ohmori Y."/>
            <person name="Fujiwara T."/>
            <person name="Hattori M."/>
            <person name="Ohkuma M."/>
        </authorList>
    </citation>
    <scope>NUCLEOTIDE SEQUENCE [LARGE SCALE GENOMIC DNA]</scope>
    <source>
        <strain evidence="4 5">JCM 21714</strain>
    </source>
</reference>
<dbReference type="PANTHER" id="PTHR43333:SF1">
    <property type="entry name" value="D-ISOMER SPECIFIC 2-HYDROXYACID DEHYDROGENASE NAD-BINDING DOMAIN-CONTAINING PROTEIN"/>
    <property type="match status" value="1"/>
</dbReference>
<dbReference type="Proteomes" id="UP000019102">
    <property type="component" value="Unassembled WGS sequence"/>
</dbReference>
<evidence type="ECO:0000256" key="1">
    <source>
        <dbReference type="ARBA" id="ARBA00023002"/>
    </source>
</evidence>
<dbReference type="SUPFAM" id="SSF51735">
    <property type="entry name" value="NAD(P)-binding Rossmann-fold domains"/>
    <property type="match status" value="1"/>
</dbReference>
<dbReference type="Gene3D" id="3.40.50.720">
    <property type="entry name" value="NAD(P)-binding Rossmann-like Domain"/>
    <property type="match status" value="2"/>
</dbReference>